<keyword evidence="2" id="KW-1185">Reference proteome</keyword>
<proteinExistence type="predicted"/>
<dbReference type="EMBL" id="UYRR01002644">
    <property type="protein sequence ID" value="VDK19629.1"/>
    <property type="molecule type" value="Genomic_DNA"/>
</dbReference>
<gene>
    <name evidence="1" type="ORF">ASIM_LOCUS2100</name>
</gene>
<dbReference type="GO" id="GO:0055080">
    <property type="term" value="P:monoatomic cation homeostasis"/>
    <property type="evidence" value="ECO:0007669"/>
    <property type="project" value="TreeGrafter"/>
</dbReference>
<dbReference type="PANTHER" id="PTHR31781:SF1">
    <property type="entry name" value="PROTEIN UNC-80 HOMOLOG"/>
    <property type="match status" value="1"/>
</dbReference>
<evidence type="ECO:0000313" key="1">
    <source>
        <dbReference type="EMBL" id="VDK19629.1"/>
    </source>
</evidence>
<name>A0A3P6NB17_ANISI</name>
<protein>
    <submittedName>
        <fullName evidence="1">Uncharacterized protein</fullName>
    </submittedName>
</protein>
<dbReference type="AlphaFoldDB" id="A0A3P6NB17"/>
<accession>A0A3P6NB17</accession>
<dbReference type="OrthoDB" id="5584001at2759"/>
<dbReference type="Proteomes" id="UP000267096">
    <property type="component" value="Unassembled WGS sequence"/>
</dbReference>
<sequence length="184" mass="20447">MGCPHGCNEGIRSAQGDFLRVKARTIFATMQRMDPDGFGQMVVSHIQEGNTQTLIDMMHAITGFCRADLAAGSARPRSNSSPRRRTSTSDCKIPTYRNHFNEKLKGIEGAIVNAILKPVVSKLMNTMNELLQPENMSLYQDVRLFVSFIQEQHGNPFRRVALSALIDGRASFTQPTLQSTSVDM</sequence>
<dbReference type="GO" id="GO:0030424">
    <property type="term" value="C:axon"/>
    <property type="evidence" value="ECO:0007669"/>
    <property type="project" value="TreeGrafter"/>
</dbReference>
<dbReference type="PANTHER" id="PTHR31781">
    <property type="entry name" value="UNC80"/>
    <property type="match status" value="1"/>
</dbReference>
<reference evidence="1 2" key="1">
    <citation type="submission" date="2018-11" db="EMBL/GenBank/DDBJ databases">
        <authorList>
            <consortium name="Pathogen Informatics"/>
        </authorList>
    </citation>
    <scope>NUCLEOTIDE SEQUENCE [LARGE SCALE GENOMIC DNA]</scope>
</reference>
<evidence type="ECO:0000313" key="2">
    <source>
        <dbReference type="Proteomes" id="UP000267096"/>
    </source>
</evidence>
<organism evidence="1 2">
    <name type="scientific">Anisakis simplex</name>
    <name type="common">Herring worm</name>
    <dbReference type="NCBI Taxonomy" id="6269"/>
    <lineage>
        <taxon>Eukaryota</taxon>
        <taxon>Metazoa</taxon>
        <taxon>Ecdysozoa</taxon>
        <taxon>Nematoda</taxon>
        <taxon>Chromadorea</taxon>
        <taxon>Rhabditida</taxon>
        <taxon>Spirurina</taxon>
        <taxon>Ascaridomorpha</taxon>
        <taxon>Ascaridoidea</taxon>
        <taxon>Anisakidae</taxon>
        <taxon>Anisakis</taxon>
        <taxon>Anisakis simplex complex</taxon>
    </lineage>
</organism>
<dbReference type="GO" id="GO:0005261">
    <property type="term" value="F:monoatomic cation channel activity"/>
    <property type="evidence" value="ECO:0007669"/>
    <property type="project" value="TreeGrafter"/>
</dbReference>
<dbReference type="GO" id="GO:0034703">
    <property type="term" value="C:cation channel complex"/>
    <property type="evidence" value="ECO:0007669"/>
    <property type="project" value="TreeGrafter"/>
</dbReference>